<keyword evidence="3" id="KW-1185">Reference proteome</keyword>
<evidence type="ECO:0008006" key="4">
    <source>
        <dbReference type="Google" id="ProtNLM"/>
    </source>
</evidence>
<dbReference type="Proteomes" id="UP000011713">
    <property type="component" value="Unassembled WGS sequence"/>
</dbReference>
<organism evidence="2 3">
    <name type="scientific">Hyaloperonospora arabidopsidis (strain Emoy2)</name>
    <name type="common">Downy mildew agent</name>
    <name type="synonym">Peronospora arabidopsidis</name>
    <dbReference type="NCBI Taxonomy" id="559515"/>
    <lineage>
        <taxon>Eukaryota</taxon>
        <taxon>Sar</taxon>
        <taxon>Stramenopiles</taxon>
        <taxon>Oomycota</taxon>
        <taxon>Peronosporomycetes</taxon>
        <taxon>Peronosporales</taxon>
        <taxon>Peronosporaceae</taxon>
        <taxon>Hyaloperonospora</taxon>
    </lineage>
</organism>
<protein>
    <recommendedName>
        <fullName evidence="4">RxLR effector candidate protein</fullName>
    </recommendedName>
</protein>
<reference evidence="3" key="1">
    <citation type="journal article" date="2010" name="Science">
        <title>Signatures of adaptation to obligate biotrophy in the Hyaloperonospora arabidopsidis genome.</title>
        <authorList>
            <person name="Baxter L."/>
            <person name="Tripathy S."/>
            <person name="Ishaque N."/>
            <person name="Boot N."/>
            <person name="Cabral A."/>
            <person name="Kemen E."/>
            <person name="Thines M."/>
            <person name="Ah-Fong A."/>
            <person name="Anderson R."/>
            <person name="Badejoko W."/>
            <person name="Bittner-Eddy P."/>
            <person name="Boore J.L."/>
            <person name="Chibucos M.C."/>
            <person name="Coates M."/>
            <person name="Dehal P."/>
            <person name="Delehaunty K."/>
            <person name="Dong S."/>
            <person name="Downton P."/>
            <person name="Dumas B."/>
            <person name="Fabro G."/>
            <person name="Fronick C."/>
            <person name="Fuerstenberg S.I."/>
            <person name="Fulton L."/>
            <person name="Gaulin E."/>
            <person name="Govers F."/>
            <person name="Hughes L."/>
            <person name="Humphray S."/>
            <person name="Jiang R.H."/>
            <person name="Judelson H."/>
            <person name="Kamoun S."/>
            <person name="Kyung K."/>
            <person name="Meijer H."/>
            <person name="Minx P."/>
            <person name="Morris P."/>
            <person name="Nelson J."/>
            <person name="Phuntumart V."/>
            <person name="Qutob D."/>
            <person name="Rehmany A."/>
            <person name="Rougon-Cardoso A."/>
            <person name="Ryden P."/>
            <person name="Torto-Alalibo T."/>
            <person name="Studholme D."/>
            <person name="Wang Y."/>
            <person name="Win J."/>
            <person name="Wood J."/>
            <person name="Clifton S.W."/>
            <person name="Rogers J."/>
            <person name="Van den Ackerveken G."/>
            <person name="Jones J.D."/>
            <person name="McDowell J.M."/>
            <person name="Beynon J."/>
            <person name="Tyler B.M."/>
        </authorList>
    </citation>
    <scope>NUCLEOTIDE SEQUENCE [LARGE SCALE GENOMIC DNA]</scope>
    <source>
        <strain evidence="3">Emoy2</strain>
    </source>
</reference>
<dbReference type="VEuPathDB" id="FungiDB:HpaG802257"/>
<dbReference type="AlphaFoldDB" id="M4B7K5"/>
<keyword evidence="1" id="KW-0732">Signal</keyword>
<reference evidence="2" key="2">
    <citation type="submission" date="2015-06" db="UniProtKB">
        <authorList>
            <consortium name="EnsemblProtists"/>
        </authorList>
    </citation>
    <scope>IDENTIFICATION</scope>
    <source>
        <strain evidence="2">Emoy2</strain>
    </source>
</reference>
<proteinExistence type="predicted"/>
<dbReference type="EnsemblProtists" id="HpaT802257">
    <property type="protein sequence ID" value="HpaP802257"/>
    <property type="gene ID" value="HpaG802257"/>
</dbReference>
<evidence type="ECO:0000313" key="3">
    <source>
        <dbReference type="Proteomes" id="UP000011713"/>
    </source>
</evidence>
<feature type="chain" id="PRO_5004048824" description="RxLR effector candidate protein" evidence="1">
    <location>
        <begin position="18"/>
        <end position="146"/>
    </location>
</feature>
<feature type="signal peptide" evidence="1">
    <location>
        <begin position="1"/>
        <end position="17"/>
    </location>
</feature>
<evidence type="ECO:0000313" key="2">
    <source>
        <dbReference type="EnsemblProtists" id="HpaP802257"/>
    </source>
</evidence>
<evidence type="ECO:0000256" key="1">
    <source>
        <dbReference type="SAM" id="SignalP"/>
    </source>
</evidence>
<dbReference type="InParanoid" id="M4B7K5"/>
<dbReference type="EMBL" id="JH597876">
    <property type="status" value="NOT_ANNOTATED_CDS"/>
    <property type="molecule type" value="Genomic_DNA"/>
</dbReference>
<sequence>MNLSCILLLMATTVVDSAVRSTASEEPVVVASLTSTKSTKSGTTDETVGNTNDEGRSVVQKLALSALDIAKITNLWKPAKRYRSLGHTYWRLELAGFPVQDEEENVIEKLVVQFFLSQSFKFWFKYARASHKEAEWIAFLEVIYTQ</sequence>
<accession>M4B7K5</accession>
<dbReference type="HOGENOM" id="CLU_1780997_0_0_1"/>
<name>M4B7K5_HYAAE</name>